<protein>
    <submittedName>
        <fullName evidence="2">Uncharacterized protein</fullName>
    </submittedName>
</protein>
<feature type="region of interest" description="Disordered" evidence="1">
    <location>
        <begin position="22"/>
        <end position="42"/>
    </location>
</feature>
<dbReference type="InParanoid" id="A0A2K1I9U7"/>
<reference evidence="2" key="2">
    <citation type="journal article" date="2018" name="Plant J.">
        <title>The Physcomitrella patens chromosome-scale assembly reveals moss genome structure and evolution.</title>
        <authorList>
            <person name="Lang D."/>
            <person name="Ullrich K.K."/>
            <person name="Murat F."/>
            <person name="Fuchs J."/>
            <person name="Jenkins J."/>
            <person name="Haas F.B."/>
            <person name="Piednoel M."/>
            <person name="Gundlach H."/>
            <person name="Van Bel M."/>
            <person name="Meyberg R."/>
            <person name="Vives C."/>
            <person name="Morata J."/>
            <person name="Symeonidi A."/>
            <person name="Hiss M."/>
            <person name="Muchero W."/>
            <person name="Kamisugi Y."/>
            <person name="Saleh O."/>
            <person name="Blanc G."/>
            <person name="Decker E.L."/>
            <person name="van Gessel N."/>
            <person name="Grimwood J."/>
            <person name="Hayes R.D."/>
            <person name="Graham S.W."/>
            <person name="Gunter L.E."/>
            <person name="McDaniel S.F."/>
            <person name="Hoernstein S.N.W."/>
            <person name="Larsson A."/>
            <person name="Li F.W."/>
            <person name="Perroud P.F."/>
            <person name="Phillips J."/>
            <person name="Ranjan P."/>
            <person name="Rokshar D.S."/>
            <person name="Rothfels C.J."/>
            <person name="Schneider L."/>
            <person name="Shu S."/>
            <person name="Stevenson D.W."/>
            <person name="Thummler F."/>
            <person name="Tillich M."/>
            <person name="Villarreal Aguilar J.C."/>
            <person name="Widiez T."/>
            <person name="Wong G.K."/>
            <person name="Wymore A."/>
            <person name="Zhang Y."/>
            <person name="Zimmer A.D."/>
            <person name="Quatrano R.S."/>
            <person name="Mayer K.F.X."/>
            <person name="Goodstein D."/>
            <person name="Casacuberta J.M."/>
            <person name="Vandepoele K."/>
            <person name="Reski R."/>
            <person name="Cuming A.C."/>
            <person name="Tuskan G.A."/>
            <person name="Maumus F."/>
            <person name="Salse J."/>
            <person name="Schmutz J."/>
            <person name="Rensing S.A."/>
        </authorList>
    </citation>
    <scope>NUCLEOTIDE SEQUENCE [LARGE SCALE GENOMIC DNA]</scope>
</reference>
<name>A0A2K1I9U7_PHYPA</name>
<sequence length="76" mass="8500">MTSRGDAENGKAADKMAAFSVVRKKTPFQKHREEEDAKKRRADEEAARLYEEFVESFKADDAPGGKGVCAGWDYQS</sequence>
<evidence type="ECO:0000256" key="1">
    <source>
        <dbReference type="SAM" id="MobiDB-lite"/>
    </source>
</evidence>
<organism evidence="2">
    <name type="scientific">Physcomitrium patens</name>
    <name type="common">Spreading-leaved earth moss</name>
    <name type="synonym">Physcomitrella patens</name>
    <dbReference type="NCBI Taxonomy" id="3218"/>
    <lineage>
        <taxon>Eukaryota</taxon>
        <taxon>Viridiplantae</taxon>
        <taxon>Streptophyta</taxon>
        <taxon>Embryophyta</taxon>
        <taxon>Bryophyta</taxon>
        <taxon>Bryophytina</taxon>
        <taxon>Bryopsida</taxon>
        <taxon>Funariidae</taxon>
        <taxon>Funariales</taxon>
        <taxon>Funariaceae</taxon>
        <taxon>Physcomitrium</taxon>
    </lineage>
</organism>
<comment type="caution">
    <text evidence="2">The sequence shown here is derived from an EMBL/GenBank/DDBJ whole genome shotgun (WGS) entry which is preliminary data.</text>
</comment>
<evidence type="ECO:0000313" key="2">
    <source>
        <dbReference type="EMBL" id="PNR26056.1"/>
    </source>
</evidence>
<proteinExistence type="predicted"/>
<dbReference type="STRING" id="3218.A0A2K1I9U7"/>
<reference evidence="2" key="1">
    <citation type="journal article" date="2008" name="Science">
        <title>The Physcomitrella genome reveals evolutionary insights into the conquest of land by plants.</title>
        <authorList>
            <person name="Rensing S."/>
            <person name="Lang D."/>
            <person name="Zimmer A."/>
            <person name="Terry A."/>
            <person name="Salamov A."/>
            <person name="Shapiro H."/>
            <person name="Nishiyama T."/>
            <person name="Perroud P.-F."/>
            <person name="Lindquist E."/>
            <person name="Kamisugi Y."/>
            <person name="Tanahashi T."/>
            <person name="Sakakibara K."/>
            <person name="Fujita T."/>
            <person name="Oishi K."/>
            <person name="Shin-I T."/>
            <person name="Kuroki Y."/>
            <person name="Toyoda A."/>
            <person name="Suzuki Y."/>
            <person name="Hashimoto A."/>
            <person name="Yamaguchi K."/>
            <person name="Sugano A."/>
            <person name="Kohara Y."/>
            <person name="Fujiyama A."/>
            <person name="Anterola A."/>
            <person name="Aoki S."/>
            <person name="Ashton N."/>
            <person name="Barbazuk W.B."/>
            <person name="Barker E."/>
            <person name="Bennetzen J."/>
            <person name="Bezanilla M."/>
            <person name="Blankenship R."/>
            <person name="Cho S.H."/>
            <person name="Dutcher S."/>
            <person name="Estelle M."/>
            <person name="Fawcett J.A."/>
            <person name="Gundlach H."/>
            <person name="Hanada K."/>
            <person name="Heyl A."/>
            <person name="Hicks K.A."/>
            <person name="Hugh J."/>
            <person name="Lohr M."/>
            <person name="Mayer K."/>
            <person name="Melkozernov A."/>
            <person name="Murata T."/>
            <person name="Nelson D."/>
            <person name="Pils B."/>
            <person name="Prigge M."/>
            <person name="Reiss B."/>
            <person name="Renner T."/>
            <person name="Rombauts S."/>
            <person name="Rushton P."/>
            <person name="Sanderfoot A."/>
            <person name="Schween G."/>
            <person name="Shiu S.-H."/>
            <person name="Stueber K."/>
            <person name="Theodoulou F.L."/>
            <person name="Tu H."/>
            <person name="Van de Peer Y."/>
            <person name="Verrier P.J."/>
            <person name="Waters E."/>
            <person name="Wood A."/>
            <person name="Yang L."/>
            <person name="Cove D."/>
            <person name="Cuming A."/>
            <person name="Hasebe M."/>
            <person name="Lucas S."/>
            <person name="Mishler D.B."/>
            <person name="Reski R."/>
            <person name="Grigoriev I."/>
            <person name="Quatrano R.S."/>
            <person name="Boore J.L."/>
        </authorList>
    </citation>
    <scope>NUCLEOTIDE SEQUENCE [LARGE SCALE GENOMIC DNA]</scope>
</reference>
<dbReference type="EMBL" id="ABEU02000126">
    <property type="protein sequence ID" value="PNR26056.1"/>
    <property type="molecule type" value="Genomic_DNA"/>
</dbReference>
<dbReference type="AlphaFoldDB" id="A0A2K1I9U7"/>
<accession>A0A2K1I9U7</accession>
<gene>
    <name evidence="2" type="ORF">PHYPA_031176</name>
</gene>
<feature type="compositionally biased region" description="Basic and acidic residues" evidence="1">
    <location>
        <begin position="30"/>
        <end position="42"/>
    </location>
</feature>